<proteinExistence type="predicted"/>
<protein>
    <submittedName>
        <fullName evidence="1">Uncharacterized protein</fullName>
    </submittedName>
</protein>
<reference evidence="2" key="1">
    <citation type="journal article" date="2023" name="Nat. Plants">
        <title>Single-cell RNA sequencing provides a high-resolution roadmap for understanding the multicellular compartmentation of specialized metabolism.</title>
        <authorList>
            <person name="Sun S."/>
            <person name="Shen X."/>
            <person name="Li Y."/>
            <person name="Li Y."/>
            <person name="Wang S."/>
            <person name="Li R."/>
            <person name="Zhang H."/>
            <person name="Shen G."/>
            <person name="Guo B."/>
            <person name="Wei J."/>
            <person name="Xu J."/>
            <person name="St-Pierre B."/>
            <person name="Chen S."/>
            <person name="Sun C."/>
        </authorList>
    </citation>
    <scope>NUCLEOTIDE SEQUENCE [LARGE SCALE GENOMIC DNA]</scope>
</reference>
<keyword evidence="2" id="KW-1185">Reference proteome</keyword>
<gene>
    <name evidence="1" type="ORF">M9H77_14994</name>
</gene>
<sequence>MHLYNAWLPPPVAEETKREKESFAGVVKAVKESYVVDDPDSVYATLKWISVIDLFIKAKSELLLDDVTALVEIGLELFQMSDSRLYAQVRWGNVLVKLMNKYRKKLSLKVQWRPLYDMLIRTHFTRNTGPEGWRLRQRHFEMVTSLVRSCRRFFPPGSAFEIWSEFRSLLENPWHNSSFEGSGFIRLFLPTNLDNIDFFSQEWINTCLDHWDSIPNCPFWNSQWASITARVIKNYKCIDWESSISTLFNRYLNMFEVPVANGGGSNPFSVDVPRNTRFLFSNRTSTPGKAIAKSIVYLLKPEGSAQQHFEKLVNLLEQYYHPSNGGRWTYALERFLYYLVHMFQKRLQHEYMNKDNDEQSKLILQQSDRISFVNTLLMLIDRGQYSKNEHLAETVATATSILSYVEPSLVLPFLASRFHMALETVTATHQLKTAVASVAFAGRSLFLTSLPTVSLSPDDAGGVNSFVDLLMISLSNALLGMDANDPPKTLATMQLIGSLFSNMAVLEDNANESSLLPGFQFSQWLDEFFCRLFSLLRHLEPSSVLNEGASSPATSGTFLVDDGPYYFCMLEILLGRLSSSLYKQALNKISKFVRSNILPGAVAEVGLLCCACVHSNPEEAVVHLVEPLLLSVISSLRGTPVTGYGGRGTSDAIITNKEKPTLSPALETAIEYQLKVLSVAISYGGPSLLRYKDDFKEAIFSAFDSTSWKVNGAGDHVLRSLLGSLVLYYPIDQYKCVSQHPAAASLEEWISTKDFPGNNLEIGPKWHIPCNEEIQFANELLKLHFEGALDDLQKICQSKIHSDPGNEKEHLKVTLLRVDSSLQGVLSCLPDFKRPSRNGMFEDPGYVPFLIAGATGSYVGSTALREKAADIIHATCKYLLEEKSDDSILLLLVIRIMDAIGNYGSSEYEEWSNHRQAWKLESAAIVEPPVNFVVSSHAKGKRRPRWALIDKAYMHNTWRSSQASYHLFRTSGNISPSDNVILLMNDLLSLSLHSYETVRAFAGKSLLKMLKRWPSTISNCVYSLTENLRVPSSPEYAVLGSCAVLSAQSVLKRLTTDVKALSLFLLGILSSSHHESLKAQKAINELFVKYNIYFSGVSKSIFRTSGNQSDATDFSVLVSEIGSMSFESTNLHWRYNLMANRVLLLLAMALRNDPDSAKIVSETAGHFLKNLKSQLPQTRILAISALNTLLKESPYKVSTEKSGGVQGENKSSLEGALSDVFQEEGFFKETLNSLSHIHITTDTDSASSRGNHGNSSFQSMADKSITRFYFDFSSSWPRTPSWISLLGSDSFYSNFARIFKRLIQECGMPVLLALKNALEEFIDAPERSKQCVAAEALAGAMHSDVTGISEVWDSWMMVQLKNVIDSPSVESIPEWAACIRYAVTGKGKHGTRVPLLRQKVMDCLMSSLSNTVTSATVAKRYTFLAAALIEVSPPRMPVPETQLHVNLLEELLGNMNHSSAQVRESIGVTLSVLCSNIRLHESFSHLSSHNGGSTDASKNLEVGNWDQYLVQRASELAMTIQNVSPSDISEILTDQMTDNEITKDHSRDGVNWMETTFHFIISSLKSGRSSVLLDVIVGLLYPVISLQETSNKDLATLAKAAFELLKWRVFHNPHLQRAISLILSSANDSNWRTRSATLTFLRTFMYRHTFILSNEDEKRIWHTVEKLLTDSQVEVREHAAAVLSGLLKGGNEDLAEDFRQRALKEANIIQKKRRPRSMRSGLSVASVHGPVLALAACVLSVPYDMPSWLPKHVTLLAQFVSEPSPVKSTVTKAVAEFRRTHADTWNVQKDSFTEEQLEVLADTSSSSSYFA</sequence>
<evidence type="ECO:0000313" key="1">
    <source>
        <dbReference type="EMBL" id="KAI5674630.1"/>
    </source>
</evidence>
<name>A0ACC0BPM7_CATRO</name>
<comment type="caution">
    <text evidence="1">The sequence shown here is derived from an EMBL/GenBank/DDBJ whole genome shotgun (WGS) entry which is preliminary data.</text>
</comment>
<dbReference type="Proteomes" id="UP001060085">
    <property type="component" value="Linkage Group LG03"/>
</dbReference>
<evidence type="ECO:0000313" key="2">
    <source>
        <dbReference type="Proteomes" id="UP001060085"/>
    </source>
</evidence>
<dbReference type="EMBL" id="CM044703">
    <property type="protein sequence ID" value="KAI5674630.1"/>
    <property type="molecule type" value="Genomic_DNA"/>
</dbReference>
<organism evidence="1 2">
    <name type="scientific">Catharanthus roseus</name>
    <name type="common">Madagascar periwinkle</name>
    <name type="synonym">Vinca rosea</name>
    <dbReference type="NCBI Taxonomy" id="4058"/>
    <lineage>
        <taxon>Eukaryota</taxon>
        <taxon>Viridiplantae</taxon>
        <taxon>Streptophyta</taxon>
        <taxon>Embryophyta</taxon>
        <taxon>Tracheophyta</taxon>
        <taxon>Spermatophyta</taxon>
        <taxon>Magnoliopsida</taxon>
        <taxon>eudicotyledons</taxon>
        <taxon>Gunneridae</taxon>
        <taxon>Pentapetalae</taxon>
        <taxon>asterids</taxon>
        <taxon>lamiids</taxon>
        <taxon>Gentianales</taxon>
        <taxon>Apocynaceae</taxon>
        <taxon>Rauvolfioideae</taxon>
        <taxon>Vinceae</taxon>
        <taxon>Catharanthinae</taxon>
        <taxon>Catharanthus</taxon>
    </lineage>
</organism>
<accession>A0ACC0BPM7</accession>